<reference evidence="2" key="1">
    <citation type="submission" date="2023-07" db="EMBL/GenBank/DDBJ databases">
        <title>Study on multiphase classification of strain Alteromonas salexigens isolated from the Yellow Sea.</title>
        <authorList>
            <person name="Sun L."/>
        </authorList>
    </citation>
    <scope>NUCLEOTIDE SEQUENCE [LARGE SCALE GENOMIC DNA]</scope>
    <source>
        <strain evidence="2">ASW11-19</strain>
    </source>
</reference>
<accession>A0ABT2VKW0</accession>
<comment type="caution">
    <text evidence="1">The sequence shown here is derived from an EMBL/GenBank/DDBJ whole genome shotgun (WGS) entry which is preliminary data.</text>
</comment>
<organism evidence="1 2">
    <name type="scientific">Alteromonas salexigens</name>
    <dbReference type="NCBI Taxonomy" id="2982530"/>
    <lineage>
        <taxon>Bacteria</taxon>
        <taxon>Pseudomonadati</taxon>
        <taxon>Pseudomonadota</taxon>
        <taxon>Gammaproteobacteria</taxon>
        <taxon>Alteromonadales</taxon>
        <taxon>Alteromonadaceae</taxon>
        <taxon>Alteromonas/Salinimonas group</taxon>
        <taxon>Alteromonas</taxon>
    </lineage>
</organism>
<gene>
    <name evidence="1" type="ORF">OCL06_02310</name>
</gene>
<evidence type="ECO:0008006" key="3">
    <source>
        <dbReference type="Google" id="ProtNLM"/>
    </source>
</evidence>
<name>A0ABT2VKW0_9ALTE</name>
<protein>
    <recommendedName>
        <fullName evidence="3">STAS/SEC14 domain-containing protein</fullName>
    </recommendedName>
</protein>
<dbReference type="RefSeq" id="WP_262992126.1">
    <property type="nucleotide sequence ID" value="NZ_JAOTJC010000004.1"/>
</dbReference>
<keyword evidence="2" id="KW-1185">Reference proteome</keyword>
<evidence type="ECO:0000313" key="1">
    <source>
        <dbReference type="EMBL" id="MCU7553427.1"/>
    </source>
</evidence>
<dbReference type="Proteomes" id="UP001209257">
    <property type="component" value="Unassembled WGS sequence"/>
</dbReference>
<dbReference type="EMBL" id="JAOTJC010000004">
    <property type="protein sequence ID" value="MCU7553427.1"/>
    <property type="molecule type" value="Genomic_DNA"/>
</dbReference>
<proteinExistence type="predicted"/>
<evidence type="ECO:0000313" key="2">
    <source>
        <dbReference type="Proteomes" id="UP001209257"/>
    </source>
</evidence>
<sequence length="145" mass="16568">MKFIHGEYNLTLCGEHLITHAYGPWNLECVYAYTRDYVQEVAPVYGARWADITILEGESLMVPAAEARLRHGIAIAAEHGLASVALVLENSSVRNSTRAQLDNIYEAHSLPHRFFDHYQDALQWSLQAGYALDRRAERVHFQKNR</sequence>